<keyword evidence="6" id="KW-1185">Reference proteome</keyword>
<dbReference type="Gene3D" id="1.10.260.40">
    <property type="entry name" value="lambda repressor-like DNA-binding domains"/>
    <property type="match status" value="1"/>
</dbReference>
<keyword evidence="3" id="KW-0804">Transcription</keyword>
<comment type="caution">
    <text evidence="5">The sequence shown here is derived from an EMBL/GenBank/DDBJ whole genome shotgun (WGS) entry which is preliminary data.</text>
</comment>
<proteinExistence type="predicted"/>
<dbReference type="InterPro" id="IPR000843">
    <property type="entry name" value="HTH_LacI"/>
</dbReference>
<evidence type="ECO:0000256" key="3">
    <source>
        <dbReference type="ARBA" id="ARBA00023163"/>
    </source>
</evidence>
<dbReference type="InterPro" id="IPR046335">
    <property type="entry name" value="LacI/GalR-like_sensor"/>
</dbReference>
<accession>A0ABT0BIB2</accession>
<keyword evidence="1" id="KW-0805">Transcription regulation</keyword>
<dbReference type="CDD" id="cd01392">
    <property type="entry name" value="HTH_LacI"/>
    <property type="match status" value="1"/>
</dbReference>
<evidence type="ECO:0000313" key="6">
    <source>
        <dbReference type="Proteomes" id="UP001162881"/>
    </source>
</evidence>
<dbReference type="SUPFAM" id="SSF53822">
    <property type="entry name" value="Periplasmic binding protein-like I"/>
    <property type="match status" value="1"/>
</dbReference>
<dbReference type="Proteomes" id="UP001162881">
    <property type="component" value="Unassembled WGS sequence"/>
</dbReference>
<reference evidence="5" key="1">
    <citation type="submission" date="2022-03" db="EMBL/GenBank/DDBJ databases">
        <title>Identification of a novel bacterium isolated from mangrove sediments.</title>
        <authorList>
            <person name="Pan X."/>
        </authorList>
    </citation>
    <scope>NUCLEOTIDE SEQUENCE</scope>
    <source>
        <strain evidence="5">B1949</strain>
    </source>
</reference>
<dbReference type="Gene3D" id="3.40.50.2300">
    <property type="match status" value="2"/>
</dbReference>
<evidence type="ECO:0000313" key="5">
    <source>
        <dbReference type="EMBL" id="MCJ2184791.1"/>
    </source>
</evidence>
<dbReference type="PANTHER" id="PTHR30146:SF153">
    <property type="entry name" value="LACTOSE OPERON REPRESSOR"/>
    <property type="match status" value="1"/>
</dbReference>
<feature type="domain" description="HTH lacI-type" evidence="4">
    <location>
        <begin position="6"/>
        <end position="60"/>
    </location>
</feature>
<dbReference type="Pfam" id="PF13377">
    <property type="entry name" value="Peripla_BP_3"/>
    <property type="match status" value="1"/>
</dbReference>
<dbReference type="InterPro" id="IPR028082">
    <property type="entry name" value="Peripla_BP_I"/>
</dbReference>
<dbReference type="EMBL" id="JALHLF010000148">
    <property type="protein sequence ID" value="MCJ2184791.1"/>
    <property type="molecule type" value="Genomic_DNA"/>
</dbReference>
<evidence type="ECO:0000256" key="2">
    <source>
        <dbReference type="ARBA" id="ARBA00023125"/>
    </source>
</evidence>
<dbReference type="SUPFAM" id="SSF47413">
    <property type="entry name" value="lambda repressor-like DNA-binding domains"/>
    <property type="match status" value="1"/>
</dbReference>
<dbReference type="RefSeq" id="WP_244023957.1">
    <property type="nucleotide sequence ID" value="NZ_JALHLF010000148.1"/>
</dbReference>
<evidence type="ECO:0000259" key="4">
    <source>
        <dbReference type="PROSITE" id="PS50932"/>
    </source>
</evidence>
<organism evidence="5 6">
    <name type="scientific">Novosphingobium organovorum</name>
    <dbReference type="NCBI Taxonomy" id="2930092"/>
    <lineage>
        <taxon>Bacteria</taxon>
        <taxon>Pseudomonadati</taxon>
        <taxon>Pseudomonadota</taxon>
        <taxon>Alphaproteobacteria</taxon>
        <taxon>Sphingomonadales</taxon>
        <taxon>Sphingomonadaceae</taxon>
        <taxon>Novosphingobium</taxon>
    </lineage>
</organism>
<dbReference type="SMART" id="SM00354">
    <property type="entry name" value="HTH_LACI"/>
    <property type="match status" value="1"/>
</dbReference>
<name>A0ABT0BIB2_9SPHN</name>
<keyword evidence="2 5" id="KW-0238">DNA-binding</keyword>
<dbReference type="InterPro" id="IPR010982">
    <property type="entry name" value="Lambda_DNA-bd_dom_sf"/>
</dbReference>
<sequence>MTKSRATMTQVARLAGVSIKSVSRVINREAHISPRLRERVEAAIAELNYTPDTAARSLAGARAFVVGVLFDNPSPNYTMNIVGGAHEACSAQGYHLRIDNLDSTEQDRALADQLEAVLSHGRCDGFVLTPPLTDIPLVLDTLERHDVRFVRIAPVLAPGRTPTVQIDDFAAAGAVAQCLWGMGHRHFGFVGGPPSHGAAGTRRAGFFSRLKALGLEAMPSEASGDFSFDGGIAAGFALLRTATPPTAIFAANDDMAAGVMVAAAQCGLAVPRDLSVFGFDDSWVALSVWPYLSTVHQPIRAMASAAVSLLLDHPREALALEPVTLDWTLIERGSHGPVRPER</sequence>
<dbReference type="PROSITE" id="PS50932">
    <property type="entry name" value="HTH_LACI_2"/>
    <property type="match status" value="1"/>
</dbReference>
<evidence type="ECO:0000256" key="1">
    <source>
        <dbReference type="ARBA" id="ARBA00023015"/>
    </source>
</evidence>
<dbReference type="Pfam" id="PF00356">
    <property type="entry name" value="LacI"/>
    <property type="match status" value="1"/>
</dbReference>
<dbReference type="CDD" id="cd01545">
    <property type="entry name" value="PBP1_SalR"/>
    <property type="match status" value="1"/>
</dbReference>
<dbReference type="GO" id="GO:0003677">
    <property type="term" value="F:DNA binding"/>
    <property type="evidence" value="ECO:0007669"/>
    <property type="project" value="UniProtKB-KW"/>
</dbReference>
<dbReference type="PANTHER" id="PTHR30146">
    <property type="entry name" value="LACI-RELATED TRANSCRIPTIONAL REPRESSOR"/>
    <property type="match status" value="1"/>
</dbReference>
<gene>
    <name evidence="5" type="ORF">MTR62_19155</name>
</gene>
<protein>
    <submittedName>
        <fullName evidence="5">LacI family DNA-binding transcriptional regulator</fullName>
    </submittedName>
</protein>